<proteinExistence type="predicted"/>
<feature type="domain" description="Protein-arginine deiminase C-terminal" evidence="2">
    <location>
        <begin position="181"/>
        <end position="601"/>
    </location>
</feature>
<dbReference type="InterPro" id="IPR004303">
    <property type="entry name" value="PAD"/>
</dbReference>
<organism evidence="3 4">
    <name type="scientific">Kribbella solani</name>
    <dbReference type="NCBI Taxonomy" id="236067"/>
    <lineage>
        <taxon>Bacteria</taxon>
        <taxon>Bacillati</taxon>
        <taxon>Actinomycetota</taxon>
        <taxon>Actinomycetes</taxon>
        <taxon>Propionibacteriales</taxon>
        <taxon>Kribbellaceae</taxon>
        <taxon>Kribbella</taxon>
    </lineage>
</organism>
<feature type="signal peptide" evidence="1">
    <location>
        <begin position="1"/>
        <end position="26"/>
    </location>
</feature>
<sequence length="602" mass="64784">MTHHASIVRIAVLTLALSAGALPASALPTSTPMLRADANRDGVLTAADDARRAPAIMMANLDDDQSRCTSSGPRRLSDEVLAACNDAADEVVNGPEDLKDLAPVEIRPTVNSAGGTLAVDRPDKVRVFVQRAGRFVVLDGALTRAELRHGVRLAVEARDIVRDRAEWSGQAELRLRVGTRTDRLRLQVAPVLFENDTMPLRRVVVADPAAPATLEGQQGAGTEKPGQAAYERDLRNALDAEGLTRPFVRWPAGGDQWLGDMYKTAYMSMPAPGGKEHRMAVNLRAPGIPPQPPAPDRPLRDASRPVFTLLRGPDVAGIQEYDPERANDPESLQYYGSASSASNFGTLPPDRDNPLGRILYGGAGRFVPDGRFTGMLAAQGYQDPIMVDTTWLGVGHLDEFLHFVPSNGPRGWSAVVADPALGMGLLRRLDATGHGGDPLVRGVDPAKTDHPGLTVSAALRLPELVDGTRIATAGVAKALRQLRDQAGLTERDIVRVPALFKRLEIPAGYPRDNLTVTALPDAANGVSTGTGAYLAPRQHGPRRNGRDVFESATEQALGRAGVRVRWIEDWEFAHHVGTAGGEIHCVTNVERDLSGTRAWWKE</sequence>
<dbReference type="AlphaFoldDB" id="A0A841DPS4"/>
<dbReference type="Proteomes" id="UP000558997">
    <property type="component" value="Unassembled WGS sequence"/>
</dbReference>
<evidence type="ECO:0000313" key="3">
    <source>
        <dbReference type="EMBL" id="MBB5981134.1"/>
    </source>
</evidence>
<gene>
    <name evidence="3" type="ORF">HDA44_004475</name>
</gene>
<dbReference type="GO" id="GO:0005509">
    <property type="term" value="F:calcium ion binding"/>
    <property type="evidence" value="ECO:0007669"/>
    <property type="project" value="InterPro"/>
</dbReference>
<dbReference type="GO" id="GO:0004668">
    <property type="term" value="F:protein-arginine deiminase activity"/>
    <property type="evidence" value="ECO:0007669"/>
    <property type="project" value="UniProtKB-EC"/>
</dbReference>
<evidence type="ECO:0000259" key="2">
    <source>
        <dbReference type="Pfam" id="PF03068"/>
    </source>
</evidence>
<evidence type="ECO:0000256" key="1">
    <source>
        <dbReference type="SAM" id="SignalP"/>
    </source>
</evidence>
<dbReference type="GO" id="GO:0005737">
    <property type="term" value="C:cytoplasm"/>
    <property type="evidence" value="ECO:0007669"/>
    <property type="project" value="InterPro"/>
</dbReference>
<dbReference type="PANTHER" id="PTHR10837:SF8">
    <property type="entry name" value="PROTEIN-ARGININE DEIMINASE"/>
    <property type="match status" value="1"/>
</dbReference>
<protein>
    <submittedName>
        <fullName evidence="3">Protein-arginine deiminase</fullName>
        <ecNumber evidence="3">3.5.3.15</ecNumber>
    </submittedName>
</protein>
<accession>A0A841DPS4</accession>
<evidence type="ECO:0000313" key="4">
    <source>
        <dbReference type="Proteomes" id="UP000558997"/>
    </source>
</evidence>
<dbReference type="PANTHER" id="PTHR10837">
    <property type="entry name" value="PEPTIDYLARGININE DEIMINASE"/>
    <property type="match status" value="1"/>
</dbReference>
<reference evidence="3 4" key="1">
    <citation type="submission" date="2020-08" db="EMBL/GenBank/DDBJ databases">
        <title>Sequencing the genomes of 1000 actinobacteria strains.</title>
        <authorList>
            <person name="Klenk H.-P."/>
        </authorList>
    </citation>
    <scope>NUCLEOTIDE SEQUENCE [LARGE SCALE GENOMIC DNA]</scope>
    <source>
        <strain evidence="3 4">DSM 17294</strain>
    </source>
</reference>
<dbReference type="SUPFAM" id="SSF55909">
    <property type="entry name" value="Pentein"/>
    <property type="match status" value="1"/>
</dbReference>
<dbReference type="InterPro" id="IPR013530">
    <property type="entry name" value="PAD_C"/>
</dbReference>
<dbReference type="Gene3D" id="3.75.10.10">
    <property type="entry name" value="L-arginine/glycine Amidinotransferase, Chain A"/>
    <property type="match status" value="1"/>
</dbReference>
<keyword evidence="1" id="KW-0732">Signal</keyword>
<keyword evidence="4" id="KW-1185">Reference proteome</keyword>
<dbReference type="SUPFAM" id="SSF110083">
    <property type="entry name" value="Peptidylarginine deiminase Pad4, middle domain"/>
    <property type="match status" value="1"/>
</dbReference>
<dbReference type="RefSeq" id="WP_184837380.1">
    <property type="nucleotide sequence ID" value="NZ_BAAAVN010000016.1"/>
</dbReference>
<dbReference type="EC" id="3.5.3.15" evidence="3"/>
<comment type="caution">
    <text evidence="3">The sequence shown here is derived from an EMBL/GenBank/DDBJ whole genome shotgun (WGS) entry which is preliminary data.</text>
</comment>
<dbReference type="EMBL" id="JACHNF010000001">
    <property type="protein sequence ID" value="MBB5981134.1"/>
    <property type="molecule type" value="Genomic_DNA"/>
</dbReference>
<keyword evidence="3" id="KW-0378">Hydrolase</keyword>
<feature type="chain" id="PRO_5032557967" evidence="1">
    <location>
        <begin position="27"/>
        <end position="602"/>
    </location>
</feature>
<name>A0A841DPS4_9ACTN</name>
<dbReference type="InterPro" id="IPR036556">
    <property type="entry name" value="PAD_central_sf"/>
</dbReference>
<dbReference type="Pfam" id="PF03068">
    <property type="entry name" value="PAD"/>
    <property type="match status" value="1"/>
</dbReference>